<dbReference type="InterPro" id="IPR000551">
    <property type="entry name" value="MerR-type_HTH_dom"/>
</dbReference>
<name>A0ABT2JQB4_9ACTN</name>
<proteinExistence type="predicted"/>
<keyword evidence="4" id="KW-1185">Reference proteome</keyword>
<keyword evidence="1" id="KW-0238">DNA-binding</keyword>
<protein>
    <submittedName>
        <fullName evidence="3">MerR family transcriptional regulator</fullName>
    </submittedName>
</protein>
<feature type="domain" description="HTH merR-type" evidence="2">
    <location>
        <begin position="7"/>
        <end position="77"/>
    </location>
</feature>
<dbReference type="PANTHER" id="PTHR30204:SF98">
    <property type="entry name" value="HTH-TYPE TRANSCRIPTIONAL REGULATOR ADHR"/>
    <property type="match status" value="1"/>
</dbReference>
<reference evidence="3 4" key="1">
    <citation type="submission" date="2021-10" db="EMBL/GenBank/DDBJ databases">
        <title>Streptomyces gossypii sp. nov., isolated from soil collected from cotton field.</title>
        <authorList>
            <person name="Ge X."/>
            <person name="Chen X."/>
            <person name="Liu W."/>
        </authorList>
    </citation>
    <scope>NUCLEOTIDE SEQUENCE [LARGE SCALE GENOMIC DNA]</scope>
    <source>
        <strain evidence="3 4">N2-109</strain>
    </source>
</reference>
<evidence type="ECO:0000313" key="3">
    <source>
        <dbReference type="EMBL" id="MCT2589464.1"/>
    </source>
</evidence>
<sequence length="143" mass="16113">MTEITPELSIGQVAERTGLSVYTLRFYEREGILPHPVPRGHGGRRVYREDDVEWLQICICFRAAGMPLPAIRHYTELVRAGSGNEQERLALLLGHRERVAQQLAEVTRCLDLINHKIGIYEDHLARGTAAELWTGGEREPVSG</sequence>
<organism evidence="3 4">
    <name type="scientific">Streptomyces gossypii</name>
    <dbReference type="NCBI Taxonomy" id="2883101"/>
    <lineage>
        <taxon>Bacteria</taxon>
        <taxon>Bacillati</taxon>
        <taxon>Actinomycetota</taxon>
        <taxon>Actinomycetes</taxon>
        <taxon>Kitasatosporales</taxon>
        <taxon>Streptomycetaceae</taxon>
        <taxon>Streptomyces</taxon>
    </lineage>
</organism>
<dbReference type="RefSeq" id="WP_260216433.1">
    <property type="nucleotide sequence ID" value="NZ_JAJAGO010000002.1"/>
</dbReference>
<dbReference type="CDD" id="cd01109">
    <property type="entry name" value="HTH_YyaN"/>
    <property type="match status" value="1"/>
</dbReference>
<dbReference type="Proteomes" id="UP001156389">
    <property type="component" value="Unassembled WGS sequence"/>
</dbReference>
<dbReference type="PROSITE" id="PS50937">
    <property type="entry name" value="HTH_MERR_2"/>
    <property type="match status" value="1"/>
</dbReference>
<dbReference type="SUPFAM" id="SSF46955">
    <property type="entry name" value="Putative DNA-binding domain"/>
    <property type="match status" value="1"/>
</dbReference>
<comment type="caution">
    <text evidence="3">The sequence shown here is derived from an EMBL/GenBank/DDBJ whole genome shotgun (WGS) entry which is preliminary data.</text>
</comment>
<evidence type="ECO:0000259" key="2">
    <source>
        <dbReference type="PROSITE" id="PS50937"/>
    </source>
</evidence>
<dbReference type="Pfam" id="PF13411">
    <property type="entry name" value="MerR_1"/>
    <property type="match status" value="1"/>
</dbReference>
<dbReference type="Gene3D" id="1.10.1660.10">
    <property type="match status" value="1"/>
</dbReference>
<gene>
    <name evidence="3" type="ORF">LHJ74_05885</name>
</gene>
<dbReference type="PANTHER" id="PTHR30204">
    <property type="entry name" value="REDOX-CYCLING DRUG-SENSING TRANSCRIPTIONAL ACTIVATOR SOXR"/>
    <property type="match status" value="1"/>
</dbReference>
<evidence type="ECO:0000313" key="4">
    <source>
        <dbReference type="Proteomes" id="UP001156389"/>
    </source>
</evidence>
<accession>A0ABT2JQB4</accession>
<dbReference type="PROSITE" id="PS00552">
    <property type="entry name" value="HTH_MERR_1"/>
    <property type="match status" value="1"/>
</dbReference>
<evidence type="ECO:0000256" key="1">
    <source>
        <dbReference type="ARBA" id="ARBA00023125"/>
    </source>
</evidence>
<dbReference type="PRINTS" id="PR00040">
    <property type="entry name" value="HTHMERR"/>
</dbReference>
<dbReference type="EMBL" id="JAJAGO010000002">
    <property type="protein sequence ID" value="MCT2589464.1"/>
    <property type="molecule type" value="Genomic_DNA"/>
</dbReference>
<dbReference type="InterPro" id="IPR009061">
    <property type="entry name" value="DNA-bd_dom_put_sf"/>
</dbReference>
<dbReference type="SMART" id="SM00422">
    <property type="entry name" value="HTH_MERR"/>
    <property type="match status" value="1"/>
</dbReference>
<dbReference type="InterPro" id="IPR047057">
    <property type="entry name" value="MerR_fam"/>
</dbReference>